<dbReference type="InterPro" id="IPR001810">
    <property type="entry name" value="F-box_dom"/>
</dbReference>
<feature type="compositionally biased region" description="Polar residues" evidence="1">
    <location>
        <begin position="551"/>
        <end position="569"/>
    </location>
</feature>
<organism evidence="3 4">
    <name type="scientific">Pachysolen tannophilus NRRL Y-2460</name>
    <dbReference type="NCBI Taxonomy" id="669874"/>
    <lineage>
        <taxon>Eukaryota</taxon>
        <taxon>Fungi</taxon>
        <taxon>Dikarya</taxon>
        <taxon>Ascomycota</taxon>
        <taxon>Saccharomycotina</taxon>
        <taxon>Pichiomycetes</taxon>
        <taxon>Pachysolenaceae</taxon>
        <taxon>Pachysolen</taxon>
    </lineage>
</organism>
<dbReference type="Pfam" id="PF00646">
    <property type="entry name" value="F-box"/>
    <property type="match status" value="1"/>
</dbReference>
<dbReference type="AlphaFoldDB" id="A0A1E4U1A1"/>
<proteinExistence type="predicted"/>
<reference evidence="4" key="1">
    <citation type="submission" date="2016-05" db="EMBL/GenBank/DDBJ databases">
        <title>Comparative genomics of biotechnologically important yeasts.</title>
        <authorList>
            <consortium name="DOE Joint Genome Institute"/>
            <person name="Riley R."/>
            <person name="Haridas S."/>
            <person name="Wolfe K.H."/>
            <person name="Lopes M.R."/>
            <person name="Hittinger C.T."/>
            <person name="Goker M."/>
            <person name="Salamov A."/>
            <person name="Wisecaver J."/>
            <person name="Long T.M."/>
            <person name="Aerts A.L."/>
            <person name="Barry K."/>
            <person name="Choi C."/>
            <person name="Clum A."/>
            <person name="Coughlan A.Y."/>
            <person name="Deshpande S."/>
            <person name="Douglass A.P."/>
            <person name="Hanson S.J."/>
            <person name="Klenk H.-P."/>
            <person name="Labutti K."/>
            <person name="Lapidus A."/>
            <person name="Lindquist E."/>
            <person name="Lipzen A."/>
            <person name="Meier-Kolthoff J.P."/>
            <person name="Ohm R.A."/>
            <person name="Otillar R.P."/>
            <person name="Pangilinan J."/>
            <person name="Peng Y."/>
            <person name="Rokas A."/>
            <person name="Rosa C.A."/>
            <person name="Scheuner C."/>
            <person name="Sibirny A.A."/>
            <person name="Slot J.C."/>
            <person name="Stielow J.B."/>
            <person name="Sun H."/>
            <person name="Kurtzman C.P."/>
            <person name="Blackwell M."/>
            <person name="Grigoriev I.V."/>
            <person name="Jeffries T.W."/>
        </authorList>
    </citation>
    <scope>NUCLEOTIDE SEQUENCE [LARGE SCALE GENOMIC DNA]</scope>
    <source>
        <strain evidence="4">NRRL Y-2460</strain>
    </source>
</reference>
<evidence type="ECO:0000256" key="1">
    <source>
        <dbReference type="SAM" id="MobiDB-lite"/>
    </source>
</evidence>
<dbReference type="Proteomes" id="UP000094236">
    <property type="component" value="Unassembled WGS sequence"/>
</dbReference>
<evidence type="ECO:0000313" key="3">
    <source>
        <dbReference type="EMBL" id="ODV97786.1"/>
    </source>
</evidence>
<gene>
    <name evidence="3" type="ORF">PACTADRAFT_286</name>
</gene>
<feature type="region of interest" description="Disordered" evidence="1">
    <location>
        <begin position="551"/>
        <end position="586"/>
    </location>
</feature>
<evidence type="ECO:0000313" key="4">
    <source>
        <dbReference type="Proteomes" id="UP000094236"/>
    </source>
</evidence>
<protein>
    <recommendedName>
        <fullName evidence="2">F-box domain-containing protein</fullName>
    </recommendedName>
</protein>
<dbReference type="CDD" id="cd09917">
    <property type="entry name" value="F-box_SF"/>
    <property type="match status" value="1"/>
</dbReference>
<dbReference type="SUPFAM" id="SSF81383">
    <property type="entry name" value="F-box domain"/>
    <property type="match status" value="1"/>
</dbReference>
<dbReference type="InterPro" id="IPR036047">
    <property type="entry name" value="F-box-like_dom_sf"/>
</dbReference>
<keyword evidence="4" id="KW-1185">Reference proteome</keyword>
<accession>A0A1E4U1A1</accession>
<feature type="domain" description="F-box" evidence="2">
    <location>
        <begin position="1"/>
        <end position="44"/>
    </location>
</feature>
<dbReference type="PROSITE" id="PS50181">
    <property type="entry name" value="FBOX"/>
    <property type="match status" value="1"/>
</dbReference>
<dbReference type="EMBL" id="KV454011">
    <property type="protein sequence ID" value="ODV97786.1"/>
    <property type="molecule type" value="Genomic_DNA"/>
</dbReference>
<evidence type="ECO:0000259" key="2">
    <source>
        <dbReference type="PROSITE" id="PS50181"/>
    </source>
</evidence>
<name>A0A1E4U1A1_PACTA</name>
<sequence length="608" mass="69544">MLNLPQNCEELIFKELSNNDLLSLSYTCRYFYDLILPRFFYNRIVYLPYEYAFNDKDFNKRNLIGNLKVINSKKQLLLFQQSKHPCKANAEFINFDNGKNSKDNSIVTDTDIQINSEGNNNNDTDFFISKSNLIGDPHMSQCLKTLHIVPSDTSLNSLESLVNSNRFLLPNLQELFISYDYSKALSDAKIGNLNNNSFKIFQYLNSKEIKLTNLKTLSLPFTNQTTKFEILSLLQAIDISQLNNFEILLIDDSISNSRPLRMFQSLFPLFNKISSSCFTMEKLSISYLLPSADENKNNIRFMLLTTLIGSFNNLKSLSLYLNIPNVSAVNLLMLFMGIVKTHSQSINEFNFNIVDPLENLISNNVNKIDNDELQEYLPFLKVDCSCDNCNKIFHGTKNQNSDNDNMESCLLSTLMVIGSELENSQSLIDNLIINQSSNFSFLKVEPIYLNLVPKEFINDNGLLLDHFFSLRLNSPSLLTKFPNLKKFSVCGIKYQLNKNFELVSYKKFMKLDDHILNEINEISRIFNGAYLTQHPLIRSGNNRLANTHIRGSSNILNSNGNDHTAPSRTEQAENKDGDSDDVFIGNEEDNRRFDNANCRNLQELSAGN</sequence>